<dbReference type="RefSeq" id="WP_140223528.1">
    <property type="nucleotide sequence ID" value="NZ_QGPV01000013.1"/>
</dbReference>
<sequence length="108" mass="12688">MKSKIIRDINEDTFLKLKLKAQMLGISLNELINKILDEHVIDDDMKSVNLNLGDRIDLIEKSMQEIQVNQISLNFKLATLIDLFDLVYGIDEIDERNEFNIEEMKKYE</sequence>
<name>A0A8H9C1H7_STAPS</name>
<keyword evidence="2" id="KW-1185">Reference proteome</keyword>
<dbReference type="SUPFAM" id="SSF47598">
    <property type="entry name" value="Ribbon-helix-helix"/>
    <property type="match status" value="1"/>
</dbReference>
<evidence type="ECO:0000313" key="1">
    <source>
        <dbReference type="EMBL" id="EGQ4385514.1"/>
    </source>
</evidence>
<dbReference type="GO" id="GO:0006355">
    <property type="term" value="P:regulation of DNA-templated transcription"/>
    <property type="evidence" value="ECO:0007669"/>
    <property type="project" value="InterPro"/>
</dbReference>
<proteinExistence type="predicted"/>
<accession>A0A8H9C1H7</accession>
<dbReference type="EMBL" id="AAXKXX010000018">
    <property type="protein sequence ID" value="EGQ4385514.1"/>
    <property type="molecule type" value="Genomic_DNA"/>
</dbReference>
<evidence type="ECO:0000313" key="2">
    <source>
        <dbReference type="Proteomes" id="UP000600220"/>
    </source>
</evidence>
<organism evidence="1 2">
    <name type="scientific">Staphylococcus pseudintermedius</name>
    <dbReference type="NCBI Taxonomy" id="283734"/>
    <lineage>
        <taxon>Bacteria</taxon>
        <taxon>Bacillati</taxon>
        <taxon>Bacillota</taxon>
        <taxon>Bacilli</taxon>
        <taxon>Bacillales</taxon>
        <taxon>Staphylococcaceae</taxon>
        <taxon>Staphylococcus</taxon>
        <taxon>Staphylococcus intermedius group</taxon>
    </lineage>
</organism>
<dbReference type="InterPro" id="IPR010985">
    <property type="entry name" value="Ribbon_hlx_hlx"/>
</dbReference>
<gene>
    <name evidence="1" type="ORF">EGV54_10495</name>
</gene>
<protein>
    <submittedName>
        <fullName evidence="1">Uncharacterized protein</fullName>
    </submittedName>
</protein>
<reference evidence="1 2" key="1">
    <citation type="submission" date="2018-11" db="EMBL/GenBank/DDBJ databases">
        <authorList>
            <consortium name="Veterinary Laboratory Investigation and Response Network"/>
        </authorList>
    </citation>
    <scope>NUCLEOTIDE SEQUENCE [LARGE SCALE GENOMIC DNA]</scope>
    <source>
        <strain evidence="1 2">SPSE-18-VL-LA-PA-Ryan-0021</strain>
    </source>
</reference>
<dbReference type="Proteomes" id="UP000600220">
    <property type="component" value="Unassembled WGS sequence"/>
</dbReference>
<dbReference type="AlphaFoldDB" id="A0A8H9C1H7"/>
<comment type="caution">
    <text evidence="1">The sequence shown here is derived from an EMBL/GenBank/DDBJ whole genome shotgun (WGS) entry which is preliminary data.</text>
</comment>